<feature type="binding site" evidence="4">
    <location>
        <position position="41"/>
    </location>
    <ligand>
        <name>ATP</name>
        <dbReference type="ChEBI" id="CHEBI:30616"/>
    </ligand>
</feature>
<proteinExistence type="predicted"/>
<evidence type="ECO:0000256" key="2">
    <source>
        <dbReference type="ARBA" id="ARBA00022741"/>
    </source>
</evidence>
<keyword evidence="8" id="KW-0418">Kinase</keyword>
<evidence type="ECO:0000313" key="7">
    <source>
        <dbReference type="CGD" id="CAL0000159950"/>
    </source>
</evidence>
<dbReference type="GeneID" id="8048541"/>
<evidence type="ECO:0000256" key="4">
    <source>
        <dbReference type="PROSITE-ProRule" id="PRU10141"/>
    </source>
</evidence>
<dbReference type="EC" id="2.7.11.1" evidence="1"/>
<dbReference type="PROSITE" id="PS00107">
    <property type="entry name" value="PROTEIN_KINASE_ATP"/>
    <property type="match status" value="1"/>
</dbReference>
<evidence type="ECO:0000313" key="8">
    <source>
        <dbReference type="EMBL" id="CAX41147.1"/>
    </source>
</evidence>
<dbReference type="CGD" id="CAL0000159950">
    <property type="gene designation" value="Cd36_62350"/>
</dbReference>
<evidence type="ECO:0000256" key="3">
    <source>
        <dbReference type="ARBA" id="ARBA00022840"/>
    </source>
</evidence>
<dbReference type="SUPFAM" id="SSF56112">
    <property type="entry name" value="Protein kinase-like (PK-like)"/>
    <property type="match status" value="1"/>
</dbReference>
<dbReference type="GO" id="GO:0030447">
    <property type="term" value="P:filamentous growth"/>
    <property type="evidence" value="ECO:0007669"/>
    <property type="project" value="UniProtKB-ARBA"/>
</dbReference>
<dbReference type="InterPro" id="IPR050629">
    <property type="entry name" value="STE20/SPS1-PAK"/>
</dbReference>
<dbReference type="SMART" id="SM00220">
    <property type="entry name" value="S_TKc"/>
    <property type="match status" value="1"/>
</dbReference>
<dbReference type="GO" id="GO:0005524">
    <property type="term" value="F:ATP binding"/>
    <property type="evidence" value="ECO:0007669"/>
    <property type="project" value="UniProtKB-UniRule"/>
</dbReference>
<dbReference type="PANTHER" id="PTHR48012">
    <property type="entry name" value="STERILE20-LIKE KINASE, ISOFORM B-RELATED"/>
    <property type="match status" value="1"/>
</dbReference>
<feature type="domain" description="Protein kinase" evidence="6">
    <location>
        <begin position="12"/>
        <end position="274"/>
    </location>
</feature>
<keyword evidence="8" id="KW-0808">Transferase</keyword>
<feature type="region of interest" description="Disordered" evidence="5">
    <location>
        <begin position="369"/>
        <end position="390"/>
    </location>
</feature>
<dbReference type="VEuPathDB" id="FungiDB:CD36_62350"/>
<dbReference type="KEGG" id="cdu:CD36_62350"/>
<reference evidence="8 9" key="1">
    <citation type="journal article" date="2009" name="Genome Res.">
        <title>Comparative genomics of the fungal pathogens Candida dubliniensis and Candida albicans.</title>
        <authorList>
            <person name="Jackson A.P."/>
            <person name="Gamble J.A."/>
            <person name="Yeomans T."/>
            <person name="Moran G.P."/>
            <person name="Saunders D."/>
            <person name="Harris D."/>
            <person name="Aslett M."/>
            <person name="Barrell J.F."/>
            <person name="Butler G."/>
            <person name="Citiulo F."/>
            <person name="Coleman D.C."/>
            <person name="de Groot P.W.J."/>
            <person name="Goodwin T.J."/>
            <person name="Quail M.A."/>
            <person name="McQuillan J."/>
            <person name="Munro C.A."/>
            <person name="Pain A."/>
            <person name="Poulter R.T."/>
            <person name="Rajandream M.A."/>
            <person name="Renauld H."/>
            <person name="Spiering M.J."/>
            <person name="Tivey A."/>
            <person name="Gow N.A.R."/>
            <person name="Barrell B."/>
            <person name="Sullivan D.J."/>
            <person name="Berriman M."/>
        </authorList>
    </citation>
    <scope>NUCLEOTIDE SEQUENCE [LARGE SCALE GENOMIC DNA]</scope>
    <source>
        <strain evidence="9">CD36 / ATCC MYA-646 / CBS 7987 / NCPF 3949 / NRRL Y-17841</strain>
    </source>
</reference>
<dbReference type="AlphaFoldDB" id="B9WIS9"/>
<keyword evidence="9" id="KW-1185">Reference proteome</keyword>
<dbReference type="OrthoDB" id="248923at2759"/>
<evidence type="ECO:0000256" key="1">
    <source>
        <dbReference type="ARBA" id="ARBA00012513"/>
    </source>
</evidence>
<keyword evidence="3 4" id="KW-0067">ATP-binding</keyword>
<dbReference type="GO" id="GO:0004674">
    <property type="term" value="F:protein serine/threonine kinase activity"/>
    <property type="evidence" value="ECO:0007669"/>
    <property type="project" value="UniProtKB-EC"/>
</dbReference>
<dbReference type="EMBL" id="FM992693">
    <property type="protein sequence ID" value="CAX41147.1"/>
    <property type="molecule type" value="Genomic_DNA"/>
</dbReference>
<accession>B9WIS9</accession>
<keyword evidence="2 4" id="KW-0547">Nucleotide-binding</keyword>
<dbReference type="InterPro" id="IPR011009">
    <property type="entry name" value="Kinase-like_dom_sf"/>
</dbReference>
<dbReference type="InterPro" id="IPR017441">
    <property type="entry name" value="Protein_kinase_ATP_BS"/>
</dbReference>
<dbReference type="Pfam" id="PF00069">
    <property type="entry name" value="Pkinase"/>
    <property type="match status" value="1"/>
</dbReference>
<dbReference type="PANTHER" id="PTHR48012:SF16">
    <property type="entry name" value="NON-SPECIFIC SERINE_THREONINE PROTEIN KINASE"/>
    <property type="match status" value="1"/>
</dbReference>
<dbReference type="RefSeq" id="XP_002420991.1">
    <property type="nucleotide sequence ID" value="XM_002420946.1"/>
</dbReference>
<dbReference type="InterPro" id="IPR000719">
    <property type="entry name" value="Prot_kinase_dom"/>
</dbReference>
<protein>
    <recommendedName>
        <fullName evidence="1">non-specific serine/threonine protein kinase</fullName>
        <ecNumber evidence="1">2.7.11.1</ecNumber>
    </recommendedName>
</protein>
<dbReference type="GO" id="GO:0005737">
    <property type="term" value="C:cytoplasm"/>
    <property type="evidence" value="ECO:0007669"/>
    <property type="project" value="TreeGrafter"/>
</dbReference>
<name>B9WIS9_CANDC</name>
<evidence type="ECO:0000313" key="9">
    <source>
        <dbReference type="Proteomes" id="UP000002605"/>
    </source>
</evidence>
<sequence length="561" mass="65063">MEYTRVNSSEELEVYEEVGRGGFGVVYRGIIKSTNQEVAIKQIDLEKDSTDLIEINKEIQIISECHCQQITSYMGSFVKNYKLWVIMEFIDGGSIFELLKPGPIIEEKIISFILYEILLALNYLHNQGKIHRDLKSQNILISKTGDIKLTDFGVSTQLSSNFSKRNTTVGTPYWMAPEVIVNNNGGHSFKADIWSLGCCCYEMFTGKPPLQSKYPPMRALRLISKCQKNQDFIRLIELNELDISWEFKDFLHQCFIEDPKLRASANKLLKHKFITKHIHDKDRIKLLKKLITKKQLWNQQNHIVKTQNYYVPTDIYNNQLKWNMDEQYENENQQMELTKESRDQHSGNTIKFDISSLMLNNKLEDDIEDDVEDDGHEEGKSSPSSEPNDDVIGFFKNDFNNILMKIFNKIDNRNQLSRLQYDQLVEMNNLMTQLITNDNIHENGSGTNNNRKILLFQYLKYLLKELLKEKNSHINRLILPSSILRNTGTNNNTTNISGNTLVNNNHTTNLMTNFTTNGILSSTTTTSTRANHNRTINHTWTKFDEIESSLLDSWINRMEQG</sequence>
<dbReference type="eggNOG" id="KOG0201">
    <property type="taxonomic scope" value="Eukaryota"/>
</dbReference>
<gene>
    <name evidence="7" type="ordered locus">Cd36_62350</name>
    <name evidence="8" type="ORF">CD36_62350</name>
</gene>
<dbReference type="HOGENOM" id="CLU_000288_63_23_1"/>
<dbReference type="Gene3D" id="1.10.510.10">
    <property type="entry name" value="Transferase(Phosphotransferase) domain 1"/>
    <property type="match status" value="1"/>
</dbReference>
<organism evidence="8 9">
    <name type="scientific">Candida dubliniensis (strain CD36 / ATCC MYA-646 / CBS 7987 / NCPF 3949 / NRRL Y-17841)</name>
    <name type="common">Yeast</name>
    <dbReference type="NCBI Taxonomy" id="573826"/>
    <lineage>
        <taxon>Eukaryota</taxon>
        <taxon>Fungi</taxon>
        <taxon>Dikarya</taxon>
        <taxon>Ascomycota</taxon>
        <taxon>Saccharomycotina</taxon>
        <taxon>Pichiomycetes</taxon>
        <taxon>Debaryomycetaceae</taxon>
        <taxon>Candida/Lodderomyces clade</taxon>
        <taxon>Candida</taxon>
    </lineage>
</organism>
<evidence type="ECO:0000259" key="6">
    <source>
        <dbReference type="PROSITE" id="PS50011"/>
    </source>
</evidence>
<dbReference type="Proteomes" id="UP000002605">
    <property type="component" value="Chromosome 6"/>
</dbReference>
<dbReference type="PROSITE" id="PS50011">
    <property type="entry name" value="PROTEIN_KINASE_DOM"/>
    <property type="match status" value="1"/>
</dbReference>
<evidence type="ECO:0000256" key="5">
    <source>
        <dbReference type="SAM" id="MobiDB-lite"/>
    </source>
</evidence>